<feature type="transmembrane region" description="Helical" evidence="5">
    <location>
        <begin position="394"/>
        <end position="416"/>
    </location>
</feature>
<dbReference type="OrthoDB" id="419734at2759"/>
<gene>
    <name evidence="7" type="ORF">CAPTEDRAFT_180882</name>
</gene>
<dbReference type="FunCoup" id="R7TXM4">
    <property type="interactions" value="37"/>
</dbReference>
<evidence type="ECO:0000256" key="5">
    <source>
        <dbReference type="SAM" id="Phobius"/>
    </source>
</evidence>
<evidence type="ECO:0000256" key="4">
    <source>
        <dbReference type="ARBA" id="ARBA00023136"/>
    </source>
</evidence>
<feature type="transmembrane region" description="Helical" evidence="5">
    <location>
        <begin position="267"/>
        <end position="292"/>
    </location>
</feature>
<dbReference type="InterPro" id="IPR020846">
    <property type="entry name" value="MFS_dom"/>
</dbReference>
<reference evidence="9" key="1">
    <citation type="submission" date="2012-12" db="EMBL/GenBank/DDBJ databases">
        <authorList>
            <person name="Hellsten U."/>
            <person name="Grimwood J."/>
            <person name="Chapman J.A."/>
            <person name="Shapiro H."/>
            <person name="Aerts A."/>
            <person name="Otillar R.P."/>
            <person name="Terry A.Y."/>
            <person name="Boore J.L."/>
            <person name="Simakov O."/>
            <person name="Marletaz F."/>
            <person name="Cho S.-J."/>
            <person name="Edsinger-Gonzales E."/>
            <person name="Havlak P."/>
            <person name="Kuo D.-H."/>
            <person name="Larsson T."/>
            <person name="Lv J."/>
            <person name="Arendt D."/>
            <person name="Savage R."/>
            <person name="Osoegawa K."/>
            <person name="de Jong P."/>
            <person name="Lindberg D.R."/>
            <person name="Seaver E.C."/>
            <person name="Weisblat D.A."/>
            <person name="Putnam N.H."/>
            <person name="Grigoriev I.V."/>
            <person name="Rokhsar D.S."/>
        </authorList>
    </citation>
    <scope>NUCLEOTIDE SEQUENCE</scope>
    <source>
        <strain evidence="9">I ESC-2004</strain>
    </source>
</reference>
<dbReference type="GO" id="GO:0016020">
    <property type="term" value="C:membrane"/>
    <property type="evidence" value="ECO:0007669"/>
    <property type="project" value="UniProtKB-SubCell"/>
</dbReference>
<evidence type="ECO:0000313" key="9">
    <source>
        <dbReference type="Proteomes" id="UP000014760"/>
    </source>
</evidence>
<dbReference type="EMBL" id="KB309035">
    <property type="protein sequence ID" value="ELT95720.1"/>
    <property type="molecule type" value="Genomic_DNA"/>
</dbReference>
<keyword evidence="2 5" id="KW-0812">Transmembrane</keyword>
<evidence type="ECO:0000313" key="8">
    <source>
        <dbReference type="EnsemblMetazoa" id="CapteP180882"/>
    </source>
</evidence>
<dbReference type="Pfam" id="PF07690">
    <property type="entry name" value="MFS_1"/>
    <property type="match status" value="1"/>
</dbReference>
<dbReference type="Gene3D" id="1.20.1250.20">
    <property type="entry name" value="MFS general substrate transporter like domains"/>
    <property type="match status" value="2"/>
</dbReference>
<feature type="transmembrane region" description="Helical" evidence="5">
    <location>
        <begin position="335"/>
        <end position="354"/>
    </location>
</feature>
<dbReference type="HOGENOM" id="CLU_028365_5_0_1"/>
<feature type="transmembrane region" description="Helical" evidence="5">
    <location>
        <begin position="110"/>
        <end position="130"/>
    </location>
</feature>
<feature type="transmembrane region" description="Helical" evidence="5">
    <location>
        <begin position="304"/>
        <end position="323"/>
    </location>
</feature>
<organism evidence="7">
    <name type="scientific">Capitella teleta</name>
    <name type="common">Polychaete worm</name>
    <dbReference type="NCBI Taxonomy" id="283909"/>
    <lineage>
        <taxon>Eukaryota</taxon>
        <taxon>Metazoa</taxon>
        <taxon>Spiralia</taxon>
        <taxon>Lophotrochozoa</taxon>
        <taxon>Annelida</taxon>
        <taxon>Polychaeta</taxon>
        <taxon>Sedentaria</taxon>
        <taxon>Scolecida</taxon>
        <taxon>Capitellidae</taxon>
        <taxon>Capitella</taxon>
    </lineage>
</organism>
<protein>
    <recommendedName>
        <fullName evidence="6">Major facilitator superfamily (MFS) profile domain-containing protein</fullName>
    </recommendedName>
</protein>
<evidence type="ECO:0000313" key="7">
    <source>
        <dbReference type="EMBL" id="ELT95720.1"/>
    </source>
</evidence>
<reference evidence="7 9" key="2">
    <citation type="journal article" date="2013" name="Nature">
        <title>Insights into bilaterian evolution from three spiralian genomes.</title>
        <authorList>
            <person name="Simakov O."/>
            <person name="Marletaz F."/>
            <person name="Cho S.J."/>
            <person name="Edsinger-Gonzales E."/>
            <person name="Havlak P."/>
            <person name="Hellsten U."/>
            <person name="Kuo D.H."/>
            <person name="Larsson T."/>
            <person name="Lv J."/>
            <person name="Arendt D."/>
            <person name="Savage R."/>
            <person name="Osoegawa K."/>
            <person name="de Jong P."/>
            <person name="Grimwood J."/>
            <person name="Chapman J.A."/>
            <person name="Shapiro H."/>
            <person name="Aerts A."/>
            <person name="Otillar R.P."/>
            <person name="Terry A.Y."/>
            <person name="Boore J.L."/>
            <person name="Grigoriev I.V."/>
            <person name="Lindberg D.R."/>
            <person name="Seaver E.C."/>
            <person name="Weisblat D.A."/>
            <person name="Putnam N.H."/>
            <person name="Rokhsar D.S."/>
        </authorList>
    </citation>
    <scope>NUCLEOTIDE SEQUENCE</scope>
    <source>
        <strain evidence="7 9">I ESC-2004</strain>
    </source>
</reference>
<keyword evidence="3 5" id="KW-1133">Transmembrane helix</keyword>
<dbReference type="AlphaFoldDB" id="R7TXM4"/>
<keyword evidence="4 5" id="KW-0472">Membrane</keyword>
<evidence type="ECO:0000256" key="3">
    <source>
        <dbReference type="ARBA" id="ARBA00022989"/>
    </source>
</evidence>
<dbReference type="EnsemblMetazoa" id="CapteT180882">
    <property type="protein sequence ID" value="CapteP180882"/>
    <property type="gene ID" value="CapteG180882"/>
</dbReference>
<feature type="transmembrane region" description="Helical" evidence="5">
    <location>
        <begin position="203"/>
        <end position="223"/>
    </location>
</feature>
<keyword evidence="9" id="KW-1185">Reference proteome</keyword>
<reference evidence="8" key="3">
    <citation type="submission" date="2015-06" db="UniProtKB">
        <authorList>
            <consortium name="EnsemblMetazoa"/>
        </authorList>
    </citation>
    <scope>IDENTIFICATION</scope>
</reference>
<dbReference type="SUPFAM" id="SSF103473">
    <property type="entry name" value="MFS general substrate transporter"/>
    <property type="match status" value="1"/>
</dbReference>
<proteinExistence type="predicted"/>
<accession>R7TXM4</accession>
<dbReference type="EMBL" id="AMQN01011703">
    <property type="status" value="NOT_ANNOTATED_CDS"/>
    <property type="molecule type" value="Genomic_DNA"/>
</dbReference>
<sequence length="481" mass="53589">MPFWPKCCSLNAARKTITVEPVFLFFSLANNLRAIVFQTLLYEKVCSDMFNSTVCKNLKDPMYKEQETGVQKLASEWEFYESFAYTLPSIFVNLLYGGMSDRVSRKLPMILSPIGAIANAVVLLVLSQHMDAPIPWILLGTLMNAVTGGMITMITCSLSYLSVITTEKTRTWRISIAEAMMLISGALALFISGDLLKVTSFEFVFSVVIGLNILVILYVVFWLKDVDDGIQKTPGNNGLSTICNWRYFTDSILVLFKKREHNRRVHVLVQLLIIAFFIFAIAPAWTLSYLFLRHEPLSWTPTMFGHFSGLNAGLRGICLLLALPLMKKYAKMTDTMIMIIGSVSGILSLVVFGVSTETWMVYLVPFLGFFGPSTIISIRGLISTMVEKSELGKIFGVVASLESLSFLLASCLYNYVLYPHTVKTFPGMSFLVGGATMGIPLALSIWLHRGVKKEIYNTLVEDVNDKPDAHVIGEEELSAIA</sequence>
<evidence type="ECO:0000256" key="1">
    <source>
        <dbReference type="ARBA" id="ARBA00004141"/>
    </source>
</evidence>
<feature type="transmembrane region" description="Helical" evidence="5">
    <location>
        <begin position="360"/>
        <end position="382"/>
    </location>
</feature>
<feature type="transmembrane region" description="Helical" evidence="5">
    <location>
        <begin position="136"/>
        <end position="160"/>
    </location>
</feature>
<evidence type="ECO:0000259" key="6">
    <source>
        <dbReference type="PROSITE" id="PS50850"/>
    </source>
</evidence>
<feature type="transmembrane region" description="Helical" evidence="5">
    <location>
        <begin position="172"/>
        <end position="191"/>
    </location>
</feature>
<dbReference type="InterPro" id="IPR036259">
    <property type="entry name" value="MFS_trans_sf"/>
</dbReference>
<name>R7TXM4_CAPTE</name>
<comment type="subcellular location">
    <subcellularLocation>
        <location evidence="1">Membrane</location>
        <topology evidence="1">Multi-pass membrane protein</topology>
    </subcellularLocation>
</comment>
<dbReference type="PANTHER" id="PTHR23507:SF1">
    <property type="entry name" value="FI18259P1-RELATED"/>
    <property type="match status" value="1"/>
</dbReference>
<feature type="transmembrane region" description="Helical" evidence="5">
    <location>
        <begin position="428"/>
        <end position="447"/>
    </location>
</feature>
<dbReference type="PROSITE" id="PS50850">
    <property type="entry name" value="MFS"/>
    <property type="match status" value="1"/>
</dbReference>
<evidence type="ECO:0000256" key="2">
    <source>
        <dbReference type="ARBA" id="ARBA00022692"/>
    </source>
</evidence>
<dbReference type="GO" id="GO:0022857">
    <property type="term" value="F:transmembrane transporter activity"/>
    <property type="evidence" value="ECO:0007669"/>
    <property type="project" value="InterPro"/>
</dbReference>
<feature type="domain" description="Major facilitator superfamily (MFS) profile" evidence="6">
    <location>
        <begin position="22"/>
        <end position="452"/>
    </location>
</feature>
<dbReference type="PANTHER" id="PTHR23507">
    <property type="entry name" value="ZGC:174356"/>
    <property type="match status" value="1"/>
</dbReference>
<dbReference type="InterPro" id="IPR011701">
    <property type="entry name" value="MFS"/>
</dbReference>
<dbReference type="Proteomes" id="UP000014760">
    <property type="component" value="Unassembled WGS sequence"/>
</dbReference>
<dbReference type="OMA" id="GMEIPLF"/>